<protein>
    <recommendedName>
        <fullName evidence="9">Kinesin motor domain-containing protein</fullName>
    </recommendedName>
</protein>
<accession>A0ABQ6MA64</accession>
<keyword evidence="2" id="KW-0963">Cytoplasm</keyword>
<evidence type="ECO:0000256" key="1">
    <source>
        <dbReference type="ARBA" id="ARBA00004496"/>
    </source>
</evidence>
<feature type="binding site" evidence="6">
    <location>
        <begin position="127"/>
        <end position="134"/>
    </location>
    <ligand>
        <name>ATP</name>
        <dbReference type="ChEBI" id="CHEBI:30616"/>
    </ligand>
</feature>
<reference evidence="10 11" key="1">
    <citation type="journal article" date="2023" name="Commun. Biol.">
        <title>Genome analysis of Parmales, the sister group of diatoms, reveals the evolutionary specialization of diatoms from phago-mixotrophs to photoautotrophs.</title>
        <authorList>
            <person name="Ban H."/>
            <person name="Sato S."/>
            <person name="Yoshikawa S."/>
            <person name="Yamada K."/>
            <person name="Nakamura Y."/>
            <person name="Ichinomiya M."/>
            <person name="Sato N."/>
            <person name="Blanc-Mathieu R."/>
            <person name="Endo H."/>
            <person name="Kuwata A."/>
            <person name="Ogata H."/>
        </authorList>
    </citation>
    <scope>NUCLEOTIDE SEQUENCE [LARGE SCALE GENOMIC DNA]</scope>
</reference>
<keyword evidence="11" id="KW-1185">Reference proteome</keyword>
<evidence type="ECO:0000259" key="9">
    <source>
        <dbReference type="PROSITE" id="PS50067"/>
    </source>
</evidence>
<dbReference type="PRINTS" id="PR00380">
    <property type="entry name" value="KINESINHEAVY"/>
</dbReference>
<dbReference type="EMBL" id="BRYB01002596">
    <property type="protein sequence ID" value="GMI22321.1"/>
    <property type="molecule type" value="Genomic_DNA"/>
</dbReference>
<evidence type="ECO:0000256" key="3">
    <source>
        <dbReference type="ARBA" id="ARBA00022741"/>
    </source>
</evidence>
<dbReference type="Gene3D" id="3.40.850.10">
    <property type="entry name" value="Kinesin motor domain"/>
    <property type="match status" value="1"/>
</dbReference>
<dbReference type="PANTHER" id="PTHR47969:SF15">
    <property type="entry name" value="CHROMOSOME-ASSOCIATED KINESIN KIF4A-RELATED"/>
    <property type="match status" value="1"/>
</dbReference>
<evidence type="ECO:0000256" key="6">
    <source>
        <dbReference type="PROSITE-ProRule" id="PRU00283"/>
    </source>
</evidence>
<feature type="coiled-coil region" evidence="7">
    <location>
        <begin position="537"/>
        <end position="640"/>
    </location>
</feature>
<comment type="subcellular location">
    <subcellularLocation>
        <location evidence="1">Cytoplasm</location>
    </subcellularLocation>
</comment>
<dbReference type="InterPro" id="IPR036961">
    <property type="entry name" value="Kinesin_motor_dom_sf"/>
</dbReference>
<dbReference type="SUPFAM" id="SSF52540">
    <property type="entry name" value="P-loop containing nucleoside triphosphate hydrolases"/>
    <property type="match status" value="1"/>
</dbReference>
<organism evidence="10 11">
    <name type="scientific">Tetraparma gracilis</name>
    <dbReference type="NCBI Taxonomy" id="2962635"/>
    <lineage>
        <taxon>Eukaryota</taxon>
        <taxon>Sar</taxon>
        <taxon>Stramenopiles</taxon>
        <taxon>Ochrophyta</taxon>
        <taxon>Bolidophyceae</taxon>
        <taxon>Parmales</taxon>
        <taxon>Triparmaceae</taxon>
        <taxon>Tetraparma</taxon>
    </lineage>
</organism>
<evidence type="ECO:0000313" key="11">
    <source>
        <dbReference type="Proteomes" id="UP001165060"/>
    </source>
</evidence>
<dbReference type="InterPro" id="IPR027417">
    <property type="entry name" value="P-loop_NTPase"/>
</dbReference>
<evidence type="ECO:0000256" key="4">
    <source>
        <dbReference type="ARBA" id="ARBA00022840"/>
    </source>
</evidence>
<keyword evidence="3 6" id="KW-0547">Nucleotide-binding</keyword>
<comment type="similarity">
    <text evidence="6">Belongs to the TRAFAC class myosin-kinesin ATPase superfamily. Kinesin family.</text>
</comment>
<dbReference type="Pfam" id="PF00225">
    <property type="entry name" value="Kinesin"/>
    <property type="match status" value="1"/>
</dbReference>
<feature type="compositionally biased region" description="Low complexity" evidence="8">
    <location>
        <begin position="26"/>
        <end position="42"/>
    </location>
</feature>
<evidence type="ECO:0000256" key="5">
    <source>
        <dbReference type="ARBA" id="ARBA00023054"/>
    </source>
</evidence>
<keyword evidence="4 6" id="KW-0067">ATP-binding</keyword>
<feature type="coiled-coil region" evidence="7">
    <location>
        <begin position="458"/>
        <end position="485"/>
    </location>
</feature>
<keyword evidence="5 7" id="KW-0175">Coiled coil</keyword>
<comment type="caution">
    <text evidence="10">The sequence shown here is derived from an EMBL/GenBank/DDBJ whole genome shotgun (WGS) entry which is preliminary data.</text>
</comment>
<name>A0ABQ6MA64_9STRA</name>
<gene>
    <name evidence="10" type="ORF">TeGR_g4079</name>
</gene>
<evidence type="ECO:0000256" key="8">
    <source>
        <dbReference type="SAM" id="MobiDB-lite"/>
    </source>
</evidence>
<dbReference type="InterPro" id="IPR027640">
    <property type="entry name" value="Kinesin-like_fam"/>
</dbReference>
<dbReference type="InterPro" id="IPR001752">
    <property type="entry name" value="Kinesin_motor_dom"/>
</dbReference>
<evidence type="ECO:0000256" key="2">
    <source>
        <dbReference type="ARBA" id="ARBA00022490"/>
    </source>
</evidence>
<feature type="coiled-coil region" evidence="7">
    <location>
        <begin position="400"/>
        <end position="434"/>
    </location>
</feature>
<proteinExistence type="inferred from homology"/>
<dbReference type="CDD" id="cd00106">
    <property type="entry name" value="KISc"/>
    <property type="match status" value="1"/>
</dbReference>
<dbReference type="SMART" id="SM00129">
    <property type="entry name" value="KISc"/>
    <property type="match status" value="1"/>
</dbReference>
<evidence type="ECO:0000256" key="7">
    <source>
        <dbReference type="SAM" id="Coils"/>
    </source>
</evidence>
<sequence length="711" mass="77066">MSKPSTPSGSSPSNREERIRVVVRLRPSIPSDLAPSSAASSPRFDETSASTFITPESESDSYESCISSFTPAGECKYSKNYGEDTKTFKFSSCCGPESKQEEIYDGNVKEIVGGVLEGYHGTVLAYGQTGSGKTHTMMGTGEEPGVIPRALQHMFSAAAEDGAGVDTKFSISYLQIYCEVIYDMLNSNDRAESLTIRERNEQLYVDGLAVVEAGSVDECLRLIAEGDKRRATSATLLNSQSSRSHAALIVTCTRRTAAKQEGGAGKVSVSNLVMVDLAGSERAKQSGAKFQQFSELKAINLSLSALGNCVSALAAGKNHVPYRDSKLTRLLQHTLGGNSRTALVVCARPGNDDGGETHSTLMFAKRASNVKVKASLNVVLDYERLYKDLQAEKDGKEDVQHGLEMENERLKGELERVKEEKRVMEAQRDAASTRLNSVESGFHASLEALGGEVPGDVVEAIEGVSEKWRAEIESMQQEHQRDKAASAMKFEQQLAAYKAAASSASIEHENADVELERAQAAHLETLKEVGVLTDRLKKSEKDSAERIAELLDEVNEKNLKVEEAEAAIEERDALYSSKIGELVQRLDELETARKEKKQQMESMVSRETVLEMETLFSETVEKLMERVNQLEGKSKENQVDREIGGVAGGKAIAKSRQKNLDPEANYLLEQMEQNAGIGGGLGGGAGMGGLGAGGGRANIAPGRLRARKQAF</sequence>
<feature type="region of interest" description="Disordered" evidence="8">
    <location>
        <begin position="26"/>
        <end position="56"/>
    </location>
</feature>
<evidence type="ECO:0000313" key="10">
    <source>
        <dbReference type="EMBL" id="GMI22321.1"/>
    </source>
</evidence>
<dbReference type="Proteomes" id="UP001165060">
    <property type="component" value="Unassembled WGS sequence"/>
</dbReference>
<dbReference type="PROSITE" id="PS50067">
    <property type="entry name" value="KINESIN_MOTOR_2"/>
    <property type="match status" value="1"/>
</dbReference>
<feature type="domain" description="Kinesin motor" evidence="9">
    <location>
        <begin position="18"/>
        <end position="370"/>
    </location>
</feature>
<dbReference type="PANTHER" id="PTHR47969">
    <property type="entry name" value="CHROMOSOME-ASSOCIATED KINESIN KIF4A-RELATED"/>
    <property type="match status" value="1"/>
</dbReference>
<keyword evidence="6" id="KW-0505">Motor protein</keyword>